<sequence length="177" mass="17886">MLLSAALVGCDDDGSGEAGNPIDGTDGTDEGSEGSEGGGSHFASGFEGDWSGTYQDNDFSQFAGGVSSTIEVDEANQALTFTLDFDGPILAQNDPPEETFTGSYDETSFTVSTQSVVFGPVTLTFDIDGDIDGVGAPPGFESIVFAGSGTPTAITLGYTLHDGGGVASTGSLTLARK</sequence>
<evidence type="ECO:0000313" key="2">
    <source>
        <dbReference type="EMBL" id="PRQ09111.1"/>
    </source>
</evidence>
<dbReference type="Proteomes" id="UP000238823">
    <property type="component" value="Unassembled WGS sequence"/>
</dbReference>
<gene>
    <name evidence="2" type="ORF">ENSA7_11010</name>
</gene>
<reference evidence="2 3" key="1">
    <citation type="submission" date="2018-03" db="EMBL/GenBank/DDBJ databases">
        <title>Draft Genome Sequences of the Obligatory Marine Myxobacteria Enhygromyxa salina SWB007.</title>
        <authorList>
            <person name="Poehlein A."/>
            <person name="Moghaddam J.A."/>
            <person name="Harms H."/>
            <person name="Alanjari M."/>
            <person name="Koenig G.M."/>
            <person name="Daniel R."/>
            <person name="Schaeberle T.F."/>
        </authorList>
    </citation>
    <scope>NUCLEOTIDE SEQUENCE [LARGE SCALE GENOMIC DNA]</scope>
    <source>
        <strain evidence="2 3">SWB007</strain>
    </source>
</reference>
<proteinExistence type="predicted"/>
<comment type="caution">
    <text evidence="2">The sequence shown here is derived from an EMBL/GenBank/DDBJ whole genome shotgun (WGS) entry which is preliminary data.</text>
</comment>
<feature type="region of interest" description="Disordered" evidence="1">
    <location>
        <begin position="10"/>
        <end position="47"/>
    </location>
</feature>
<dbReference type="RefSeq" id="WP_106088148.1">
    <property type="nucleotide sequence ID" value="NZ_PVNL01000030.1"/>
</dbReference>
<dbReference type="AlphaFoldDB" id="A0A2S9YVI0"/>
<accession>A0A2S9YVI0</accession>
<evidence type="ECO:0000313" key="3">
    <source>
        <dbReference type="Proteomes" id="UP000238823"/>
    </source>
</evidence>
<name>A0A2S9YVI0_9BACT</name>
<evidence type="ECO:0000256" key="1">
    <source>
        <dbReference type="SAM" id="MobiDB-lite"/>
    </source>
</evidence>
<protein>
    <submittedName>
        <fullName evidence="2">Uncharacterized protein</fullName>
    </submittedName>
</protein>
<organism evidence="2 3">
    <name type="scientific">Enhygromyxa salina</name>
    <dbReference type="NCBI Taxonomy" id="215803"/>
    <lineage>
        <taxon>Bacteria</taxon>
        <taxon>Pseudomonadati</taxon>
        <taxon>Myxococcota</taxon>
        <taxon>Polyangia</taxon>
        <taxon>Nannocystales</taxon>
        <taxon>Nannocystaceae</taxon>
        <taxon>Enhygromyxa</taxon>
    </lineage>
</organism>
<dbReference type="EMBL" id="PVNL01000030">
    <property type="protein sequence ID" value="PRQ09111.1"/>
    <property type="molecule type" value="Genomic_DNA"/>
</dbReference>